<dbReference type="InterPro" id="IPR050289">
    <property type="entry name" value="TorD/DmsD_chaperones"/>
</dbReference>
<dbReference type="STRING" id="1238182.C882_4203"/>
<keyword evidence="4" id="KW-1185">Reference proteome</keyword>
<gene>
    <name evidence="3" type="ORF">C882_4203</name>
</gene>
<dbReference type="InterPro" id="IPR020945">
    <property type="entry name" value="DMSO/NO3_reduct_chaperone"/>
</dbReference>
<dbReference type="InterPro" id="IPR036386">
    <property type="entry name" value="HscB_C_sf"/>
</dbReference>
<sequence length="263" mass="28065">MTNSPSSSTATPTSAAFISESLRRAELYRWFAGLFADRLDPVLLRAYRQGPGRAVLDNLAAQPALSDGARRMEAALDHGASDKDLAAALADDFHVLFEKGAAIPRASIWNRSGGGDDGKGDAPPAAEPPVAPHKADILGRMKALLRHSGLGLRPSLPSDPDHVAVLLDVMAQTSEKSLAVWRKAHPAEAASDTPVDAVVDLVATCREQRTFIDDNLLSWLPAFRDACDAHDPDGFYAGVATLLVAYLERDRQFLSDCLGAAAE</sequence>
<proteinExistence type="predicted"/>
<dbReference type="EMBL" id="ANHY01000007">
    <property type="protein sequence ID" value="EKV30866.1"/>
    <property type="molecule type" value="Genomic_DNA"/>
</dbReference>
<feature type="region of interest" description="Disordered" evidence="2">
    <location>
        <begin position="108"/>
        <end position="131"/>
    </location>
</feature>
<evidence type="ECO:0000256" key="2">
    <source>
        <dbReference type="SAM" id="MobiDB-lite"/>
    </source>
</evidence>
<reference evidence="3 4" key="1">
    <citation type="journal article" date="2013" name="Genome Announc.">
        <title>Draft Genome Sequence of an Alphaproteobacterium, Caenispirillum salinarum AK4(T), Isolated from a Solar Saltern.</title>
        <authorList>
            <person name="Khatri I."/>
            <person name="Singh A."/>
            <person name="Korpole S."/>
            <person name="Pinnaka A.K."/>
            <person name="Subramanian S."/>
        </authorList>
    </citation>
    <scope>NUCLEOTIDE SEQUENCE [LARGE SCALE GENOMIC DNA]</scope>
    <source>
        <strain evidence="3 4">AK4</strain>
    </source>
</reference>
<dbReference type="PANTHER" id="PTHR34227:SF11">
    <property type="entry name" value="CHAPERONE PROTEIN TORD"/>
    <property type="match status" value="1"/>
</dbReference>
<dbReference type="OrthoDB" id="7926125at2"/>
<comment type="caution">
    <text evidence="3">The sequence shown here is derived from an EMBL/GenBank/DDBJ whole genome shotgun (WGS) entry which is preliminary data.</text>
</comment>
<dbReference type="Gene3D" id="1.20.1280.20">
    <property type="entry name" value="HscB, C-terminal domain"/>
    <property type="match status" value="1"/>
</dbReference>
<dbReference type="Gene3D" id="1.20.120.1820">
    <property type="match status" value="1"/>
</dbReference>
<dbReference type="Proteomes" id="UP000009881">
    <property type="component" value="Unassembled WGS sequence"/>
</dbReference>
<dbReference type="RefSeq" id="WP_009540311.1">
    <property type="nucleotide sequence ID" value="NZ_ANHY01000007.1"/>
</dbReference>
<protein>
    <submittedName>
        <fullName evidence="3">Chaperone protein TorD</fullName>
    </submittedName>
</protein>
<dbReference type="AlphaFoldDB" id="K9HQZ1"/>
<name>K9HQZ1_9PROT</name>
<dbReference type="SUPFAM" id="SSF89155">
    <property type="entry name" value="TorD-like"/>
    <property type="match status" value="1"/>
</dbReference>
<evidence type="ECO:0000256" key="1">
    <source>
        <dbReference type="ARBA" id="ARBA00023186"/>
    </source>
</evidence>
<evidence type="ECO:0000313" key="3">
    <source>
        <dbReference type="EMBL" id="EKV30866.1"/>
    </source>
</evidence>
<accession>K9HQZ1</accession>
<organism evidence="3 4">
    <name type="scientific">Caenispirillum salinarum AK4</name>
    <dbReference type="NCBI Taxonomy" id="1238182"/>
    <lineage>
        <taxon>Bacteria</taxon>
        <taxon>Pseudomonadati</taxon>
        <taxon>Pseudomonadota</taxon>
        <taxon>Alphaproteobacteria</taxon>
        <taxon>Rhodospirillales</taxon>
        <taxon>Novispirillaceae</taxon>
        <taxon>Caenispirillum</taxon>
    </lineage>
</organism>
<keyword evidence="1" id="KW-0143">Chaperone</keyword>
<evidence type="ECO:0000313" key="4">
    <source>
        <dbReference type="Proteomes" id="UP000009881"/>
    </source>
</evidence>
<dbReference type="PANTHER" id="PTHR34227">
    <property type="entry name" value="CHAPERONE PROTEIN YCDY"/>
    <property type="match status" value="1"/>
</dbReference>
<dbReference type="GO" id="GO:0051259">
    <property type="term" value="P:protein complex oligomerization"/>
    <property type="evidence" value="ECO:0007669"/>
    <property type="project" value="InterPro"/>
</dbReference>
<dbReference type="eggNOG" id="COG3381">
    <property type="taxonomic scope" value="Bacteria"/>
</dbReference>
<dbReference type="InterPro" id="IPR036411">
    <property type="entry name" value="TorD-like_sf"/>
</dbReference>
<dbReference type="Pfam" id="PF02613">
    <property type="entry name" value="Nitrate_red_del"/>
    <property type="match status" value="1"/>
</dbReference>